<proteinExistence type="predicted"/>
<dbReference type="RefSeq" id="WP_182803929.1">
    <property type="nucleotide sequence ID" value="NZ_CP060007.1"/>
</dbReference>
<reference evidence="2" key="1">
    <citation type="submission" date="2020-08" db="EMBL/GenBank/DDBJ databases">
        <title>Lacibacter sp. S13-6-6 genome sequencing.</title>
        <authorList>
            <person name="Jin L."/>
        </authorList>
    </citation>
    <scope>NUCLEOTIDE SEQUENCE [LARGE SCALE GENOMIC DNA]</scope>
    <source>
        <strain evidence="2">S13-6-6</strain>
    </source>
</reference>
<protein>
    <submittedName>
        <fullName evidence="1">Uncharacterized protein</fullName>
    </submittedName>
</protein>
<sequence length="231" mass="26216">MKRYVFLLLFIGFRFLSFTQASKKYIIQPGESILEIIPQSEAFEYSKFEQGVVYFKDGKRSSAKINYNFVYEEMLFIAANGDTLTILNPGETSSVVIGKDEFYYTGVRFVKLDTAIGNVKLGVSSFFAVLSKKKVGAYGTTTEGGTDSYSSFIVPNNTKLTLTPSIVTTVTRRKALFIGNKFNQFIPVTKKNIFSFYPEKEEQLKKYYQRKDVNFSSRKDIIELIAYMGGS</sequence>
<evidence type="ECO:0000313" key="2">
    <source>
        <dbReference type="Proteomes" id="UP000515344"/>
    </source>
</evidence>
<dbReference type="AlphaFoldDB" id="A0A7G5XI34"/>
<accession>A0A7G5XI34</accession>
<name>A0A7G5XI34_9BACT</name>
<dbReference type="EMBL" id="CP060007">
    <property type="protein sequence ID" value="QNA45137.1"/>
    <property type="molecule type" value="Genomic_DNA"/>
</dbReference>
<gene>
    <name evidence="1" type="ORF">H4075_02760</name>
</gene>
<dbReference type="KEGG" id="lacs:H4075_02760"/>
<organism evidence="1 2">
    <name type="scientific">Lacibacter sediminis</name>
    <dbReference type="NCBI Taxonomy" id="2760713"/>
    <lineage>
        <taxon>Bacteria</taxon>
        <taxon>Pseudomonadati</taxon>
        <taxon>Bacteroidota</taxon>
        <taxon>Chitinophagia</taxon>
        <taxon>Chitinophagales</taxon>
        <taxon>Chitinophagaceae</taxon>
        <taxon>Lacibacter</taxon>
    </lineage>
</organism>
<keyword evidence="2" id="KW-1185">Reference proteome</keyword>
<dbReference type="Proteomes" id="UP000515344">
    <property type="component" value="Chromosome"/>
</dbReference>
<evidence type="ECO:0000313" key="1">
    <source>
        <dbReference type="EMBL" id="QNA45137.1"/>
    </source>
</evidence>